<dbReference type="AlphaFoldDB" id="A0A9D1ZWI0"/>
<organism evidence="2 3">
    <name type="scientific">Candidatus Borkfalkia excrementigallinarum</name>
    <dbReference type="NCBI Taxonomy" id="2838506"/>
    <lineage>
        <taxon>Bacteria</taxon>
        <taxon>Bacillati</taxon>
        <taxon>Bacillota</taxon>
        <taxon>Clostridia</taxon>
        <taxon>Christensenellales</taxon>
        <taxon>Christensenellaceae</taxon>
        <taxon>Candidatus Borkfalkia</taxon>
    </lineage>
</organism>
<gene>
    <name evidence="2" type="ORF">H9729_03435</name>
</gene>
<dbReference type="SUPFAM" id="SSF89550">
    <property type="entry name" value="PHP domain-like"/>
    <property type="match status" value="1"/>
</dbReference>
<dbReference type="InterPro" id="IPR050243">
    <property type="entry name" value="PHP_phosphatase"/>
</dbReference>
<accession>A0A9D1ZWI0</accession>
<comment type="caution">
    <text evidence="2">The sequence shown here is derived from an EMBL/GenBank/DDBJ whole genome shotgun (WGS) entry which is preliminary data.</text>
</comment>
<dbReference type="InterPro" id="IPR003141">
    <property type="entry name" value="Pol/His_phosphatase_N"/>
</dbReference>
<dbReference type="GO" id="GO:0005829">
    <property type="term" value="C:cytosol"/>
    <property type="evidence" value="ECO:0007669"/>
    <property type="project" value="TreeGrafter"/>
</dbReference>
<protein>
    <submittedName>
        <fullName evidence="2">PHP domain-containing protein</fullName>
    </submittedName>
</protein>
<reference evidence="2" key="2">
    <citation type="submission" date="2021-04" db="EMBL/GenBank/DDBJ databases">
        <authorList>
            <person name="Gilroy R."/>
        </authorList>
    </citation>
    <scope>NUCLEOTIDE SEQUENCE</scope>
    <source>
        <strain evidence="2">1345</strain>
    </source>
</reference>
<feature type="domain" description="Polymerase/histidinol phosphatase N-terminal" evidence="1">
    <location>
        <begin position="5"/>
        <end position="88"/>
    </location>
</feature>
<dbReference type="Gene3D" id="3.20.20.140">
    <property type="entry name" value="Metal-dependent hydrolases"/>
    <property type="match status" value="1"/>
</dbReference>
<evidence type="ECO:0000313" key="3">
    <source>
        <dbReference type="Proteomes" id="UP000886750"/>
    </source>
</evidence>
<proteinExistence type="predicted"/>
<dbReference type="EMBL" id="DXCQ01000028">
    <property type="protein sequence ID" value="HIY96716.1"/>
    <property type="molecule type" value="Genomic_DNA"/>
</dbReference>
<dbReference type="GO" id="GO:0042578">
    <property type="term" value="F:phosphoric ester hydrolase activity"/>
    <property type="evidence" value="ECO:0007669"/>
    <property type="project" value="TreeGrafter"/>
</dbReference>
<dbReference type="GO" id="GO:0008270">
    <property type="term" value="F:zinc ion binding"/>
    <property type="evidence" value="ECO:0007669"/>
    <property type="project" value="TreeGrafter"/>
</dbReference>
<reference evidence="2" key="1">
    <citation type="journal article" date="2021" name="PeerJ">
        <title>Extensive microbial diversity within the chicken gut microbiome revealed by metagenomics and culture.</title>
        <authorList>
            <person name="Gilroy R."/>
            <person name="Ravi A."/>
            <person name="Getino M."/>
            <person name="Pursley I."/>
            <person name="Horton D.L."/>
            <person name="Alikhan N.F."/>
            <person name="Baker D."/>
            <person name="Gharbi K."/>
            <person name="Hall N."/>
            <person name="Watson M."/>
            <person name="Adriaenssens E.M."/>
            <person name="Foster-Nyarko E."/>
            <person name="Jarju S."/>
            <person name="Secka A."/>
            <person name="Antonio M."/>
            <person name="Oren A."/>
            <person name="Chaudhuri R.R."/>
            <person name="La Ragione R."/>
            <person name="Hildebrand F."/>
            <person name="Pallen M.J."/>
        </authorList>
    </citation>
    <scope>NUCLEOTIDE SEQUENCE</scope>
    <source>
        <strain evidence="2">1345</strain>
    </source>
</reference>
<sequence>MLLTGDYHTHTVYSHGGGFKHGKGTVLENVMRAKEIGLKEIAITDHGFEQMAWGLKYKEFPQLIKDCRAAAEKTGLHVYVGMEANLCDENGRTDMPEKEYENFDIFLMGIHRFVKFSSFRDLWNMLIRNSFHMVFKNVPESLIRFNTNALINSIKKNPIDIITHLNFQCFCDVVEVAKAARDYGTYIELNSKKIHLTDEELAKVCDTGVQFVIDSDAHSPDRVGDTKLVENMLSRVPIPRERIDNIDGKFPAFRFKEYKEKHL</sequence>
<dbReference type="InterPro" id="IPR016195">
    <property type="entry name" value="Pol/histidinol_Pase-like"/>
</dbReference>
<dbReference type="InterPro" id="IPR004013">
    <property type="entry name" value="PHP_dom"/>
</dbReference>
<evidence type="ECO:0000259" key="1">
    <source>
        <dbReference type="SMART" id="SM00481"/>
    </source>
</evidence>
<dbReference type="Proteomes" id="UP000886750">
    <property type="component" value="Unassembled WGS sequence"/>
</dbReference>
<dbReference type="SMART" id="SM00481">
    <property type="entry name" value="POLIIIAc"/>
    <property type="match status" value="1"/>
</dbReference>
<dbReference type="Pfam" id="PF02811">
    <property type="entry name" value="PHP"/>
    <property type="match status" value="1"/>
</dbReference>
<name>A0A9D1ZWI0_9FIRM</name>
<evidence type="ECO:0000313" key="2">
    <source>
        <dbReference type="EMBL" id="HIY96716.1"/>
    </source>
</evidence>
<dbReference type="PANTHER" id="PTHR36928:SF1">
    <property type="entry name" value="PHOSPHATASE YCDX-RELATED"/>
    <property type="match status" value="1"/>
</dbReference>
<dbReference type="PANTHER" id="PTHR36928">
    <property type="entry name" value="PHOSPHATASE YCDX-RELATED"/>
    <property type="match status" value="1"/>
</dbReference>